<comment type="caution">
    <text evidence="1">The sequence shown here is derived from an EMBL/GenBank/DDBJ whole genome shotgun (WGS) entry which is preliminary data.</text>
</comment>
<reference evidence="1 2" key="1">
    <citation type="submission" date="2015-07" db="EMBL/GenBank/DDBJ databases">
        <title>A draft genome sequence of Mycobacterium wolinskyi.</title>
        <authorList>
            <person name="de Man T.J."/>
            <person name="Perry K.A."/>
            <person name="Coulliette A.D."/>
            <person name="Jensen B."/>
            <person name="Toney N.C."/>
            <person name="Limbago B.M."/>
            <person name="Noble-Wang J."/>
        </authorList>
    </citation>
    <scope>NUCLEOTIDE SEQUENCE [LARGE SCALE GENOMIC DNA]</scope>
    <source>
        <strain evidence="1 2">CDC_01</strain>
    </source>
</reference>
<dbReference type="EMBL" id="LGTW01000037">
    <property type="protein sequence ID" value="KWX19712.1"/>
    <property type="molecule type" value="Genomic_DNA"/>
</dbReference>
<dbReference type="PATRIC" id="fig|59750.3.peg.5197"/>
<sequence>MDISVVDGFVGKLLDIGADRGILYSYSGFTNGATARAIGNAAPRVMLVALATPENVVQNGGTPGYPADLLVQELAPQWVEELDAESFSRFLTDGQWSKWYL</sequence>
<dbReference type="AlphaFoldDB" id="A0A132PCK2"/>
<keyword evidence="2" id="KW-1185">Reference proteome</keyword>
<evidence type="ECO:0000313" key="1">
    <source>
        <dbReference type="EMBL" id="KWX19712.1"/>
    </source>
</evidence>
<evidence type="ECO:0008006" key="3">
    <source>
        <dbReference type="Google" id="ProtNLM"/>
    </source>
</evidence>
<gene>
    <name evidence="1" type="ORF">AFM11_34275</name>
</gene>
<proteinExistence type="predicted"/>
<evidence type="ECO:0000313" key="2">
    <source>
        <dbReference type="Proteomes" id="UP000070612"/>
    </source>
</evidence>
<protein>
    <recommendedName>
        <fullName evidence="3">Restriction endonuclease type IV Mrr domain-containing protein</fullName>
    </recommendedName>
</protein>
<accession>A0A132PCK2</accession>
<organism evidence="1 2">
    <name type="scientific">Mycolicibacterium wolinskyi</name>
    <dbReference type="NCBI Taxonomy" id="59750"/>
    <lineage>
        <taxon>Bacteria</taxon>
        <taxon>Bacillati</taxon>
        <taxon>Actinomycetota</taxon>
        <taxon>Actinomycetes</taxon>
        <taxon>Mycobacteriales</taxon>
        <taxon>Mycobacteriaceae</taxon>
        <taxon>Mycolicibacterium</taxon>
    </lineage>
</organism>
<dbReference type="Proteomes" id="UP000070612">
    <property type="component" value="Unassembled WGS sequence"/>
</dbReference>
<name>A0A132PCK2_9MYCO</name>